<name>A0AA39QBE7_9AGAR</name>
<keyword evidence="4" id="KW-1185">Reference proteome</keyword>
<dbReference type="InterPro" id="IPR050228">
    <property type="entry name" value="Carboxylesterase_BioH"/>
</dbReference>
<accession>A0AA39QBE7</accession>
<dbReference type="CDD" id="cd12809">
    <property type="entry name" value="Esterase_713_like-2"/>
    <property type="match status" value="1"/>
</dbReference>
<evidence type="ECO:0000259" key="2">
    <source>
        <dbReference type="Pfam" id="PF12697"/>
    </source>
</evidence>
<dbReference type="SUPFAM" id="SSF53474">
    <property type="entry name" value="alpha/beta-Hydrolases"/>
    <property type="match status" value="1"/>
</dbReference>
<organism evidence="3 4">
    <name type="scientific">Armillaria luteobubalina</name>
    <dbReference type="NCBI Taxonomy" id="153913"/>
    <lineage>
        <taxon>Eukaryota</taxon>
        <taxon>Fungi</taxon>
        <taxon>Dikarya</taxon>
        <taxon>Basidiomycota</taxon>
        <taxon>Agaricomycotina</taxon>
        <taxon>Agaricomycetes</taxon>
        <taxon>Agaricomycetidae</taxon>
        <taxon>Agaricales</taxon>
        <taxon>Marasmiineae</taxon>
        <taxon>Physalacriaceae</taxon>
        <taxon>Armillaria</taxon>
    </lineage>
</organism>
<dbReference type="PANTHER" id="PTHR43194">
    <property type="entry name" value="HYDROLASE ALPHA/BETA FOLD FAMILY"/>
    <property type="match status" value="1"/>
</dbReference>
<dbReference type="Proteomes" id="UP001175228">
    <property type="component" value="Unassembled WGS sequence"/>
</dbReference>
<gene>
    <name evidence="3" type="ORF">EDD18DRAFT_1351113</name>
</gene>
<dbReference type="InterPro" id="IPR029058">
    <property type="entry name" value="AB_hydrolase_fold"/>
</dbReference>
<dbReference type="Pfam" id="PF12697">
    <property type="entry name" value="Abhydrolase_6"/>
    <property type="match status" value="1"/>
</dbReference>
<dbReference type="InterPro" id="IPR000073">
    <property type="entry name" value="AB_hydrolase_1"/>
</dbReference>
<dbReference type="EMBL" id="JAUEPU010000011">
    <property type="protein sequence ID" value="KAK0498428.1"/>
    <property type="molecule type" value="Genomic_DNA"/>
</dbReference>
<comment type="caution">
    <text evidence="3">The sequence shown here is derived from an EMBL/GenBank/DDBJ whole genome shotgun (WGS) entry which is preliminary data.</text>
</comment>
<feature type="domain" description="AB hydrolase-1" evidence="2">
    <location>
        <begin position="95"/>
        <end position="383"/>
    </location>
</feature>
<protein>
    <submittedName>
        <fullName evidence="3">Alpha/beta hydrolase family-domain-containing protein</fullName>
    </submittedName>
</protein>
<reference evidence="3" key="1">
    <citation type="submission" date="2023-06" db="EMBL/GenBank/DDBJ databases">
        <authorList>
            <consortium name="Lawrence Berkeley National Laboratory"/>
            <person name="Ahrendt S."/>
            <person name="Sahu N."/>
            <person name="Indic B."/>
            <person name="Wong-Bajracharya J."/>
            <person name="Merenyi Z."/>
            <person name="Ke H.-M."/>
            <person name="Monk M."/>
            <person name="Kocsube S."/>
            <person name="Drula E."/>
            <person name="Lipzen A."/>
            <person name="Balint B."/>
            <person name="Henrissat B."/>
            <person name="Andreopoulos B."/>
            <person name="Martin F.M."/>
            <person name="Harder C.B."/>
            <person name="Rigling D."/>
            <person name="Ford K.L."/>
            <person name="Foster G.D."/>
            <person name="Pangilinan J."/>
            <person name="Papanicolaou A."/>
            <person name="Barry K."/>
            <person name="LaButti K."/>
            <person name="Viragh M."/>
            <person name="Koriabine M."/>
            <person name="Yan M."/>
            <person name="Riley R."/>
            <person name="Champramary S."/>
            <person name="Plett K.L."/>
            <person name="Tsai I.J."/>
            <person name="Slot J."/>
            <person name="Sipos G."/>
            <person name="Plett J."/>
            <person name="Nagy L.G."/>
            <person name="Grigoriev I.V."/>
        </authorList>
    </citation>
    <scope>NUCLEOTIDE SEQUENCE</scope>
    <source>
        <strain evidence="3">HWK02</strain>
    </source>
</reference>
<evidence type="ECO:0000256" key="1">
    <source>
        <dbReference type="SAM" id="Phobius"/>
    </source>
</evidence>
<dbReference type="GO" id="GO:0016787">
    <property type="term" value="F:hydrolase activity"/>
    <property type="evidence" value="ECO:0007669"/>
    <property type="project" value="UniProtKB-KW"/>
</dbReference>
<dbReference type="PANTHER" id="PTHR43194:SF4">
    <property type="entry name" value="AB HYDROLASE-1 DOMAIN-CONTAINING PROTEIN"/>
    <property type="match status" value="1"/>
</dbReference>
<evidence type="ECO:0000313" key="4">
    <source>
        <dbReference type="Proteomes" id="UP001175228"/>
    </source>
</evidence>
<keyword evidence="1" id="KW-0812">Transmembrane</keyword>
<keyword evidence="1" id="KW-1133">Transmembrane helix</keyword>
<evidence type="ECO:0000313" key="3">
    <source>
        <dbReference type="EMBL" id="KAK0498428.1"/>
    </source>
</evidence>
<sequence>MTGDGRGATASSLRDLARLLLSKCKGQGSQGEGCMLSIFTVVFLGLCVNGLGVLHYRSYFYVGQSYDTQNGLIIARGAMYVEHLVPEKVTQSFPLVFIHGVGMTGTNLLETIDGEPSWADYFLGEGYELYLVDAPNRARSAWHQGVDGPQSALDAVEVESRFTAPERFNIWPQAALHTQWPGNGSVGDPIFDNFYAATVQSLVSDLESSEKIKAAGSALLDKIGPAIVMVHSQAGPYGWILADARPALVKAVIALEPTGPPFMNAVFPPLTAARPYGVAETPLQYSPPIDSPDQLVRDLVYNDTSVNVLCYRQASPARQLVNLIDVPILMVTSPSGYHTLYDNCTADYLVQAGVTVDHIHLAGIGIHGNGHMMFMERNRKQLARDVVQKWLLKTFKDHV</sequence>
<proteinExistence type="predicted"/>
<feature type="transmembrane region" description="Helical" evidence="1">
    <location>
        <begin position="35"/>
        <end position="56"/>
    </location>
</feature>
<keyword evidence="1" id="KW-0472">Membrane</keyword>
<dbReference type="Gene3D" id="3.40.50.1820">
    <property type="entry name" value="alpha/beta hydrolase"/>
    <property type="match status" value="1"/>
</dbReference>
<dbReference type="AlphaFoldDB" id="A0AA39QBE7"/>
<keyword evidence="3" id="KW-0378">Hydrolase</keyword>